<reference evidence="1" key="1">
    <citation type="journal article" date="2023" name="Mol. Phylogenet. Evol.">
        <title>Genome-scale phylogeny and comparative genomics of the fungal order Sordariales.</title>
        <authorList>
            <person name="Hensen N."/>
            <person name="Bonometti L."/>
            <person name="Westerberg I."/>
            <person name="Brannstrom I.O."/>
            <person name="Guillou S."/>
            <person name="Cros-Aarteil S."/>
            <person name="Calhoun S."/>
            <person name="Haridas S."/>
            <person name="Kuo A."/>
            <person name="Mondo S."/>
            <person name="Pangilinan J."/>
            <person name="Riley R."/>
            <person name="LaButti K."/>
            <person name="Andreopoulos B."/>
            <person name="Lipzen A."/>
            <person name="Chen C."/>
            <person name="Yan M."/>
            <person name="Daum C."/>
            <person name="Ng V."/>
            <person name="Clum A."/>
            <person name="Steindorff A."/>
            <person name="Ohm R.A."/>
            <person name="Martin F."/>
            <person name="Silar P."/>
            <person name="Natvig D.O."/>
            <person name="Lalanne C."/>
            <person name="Gautier V."/>
            <person name="Ament-Velasquez S.L."/>
            <person name="Kruys A."/>
            <person name="Hutchinson M.I."/>
            <person name="Powell A.J."/>
            <person name="Barry K."/>
            <person name="Miller A.N."/>
            <person name="Grigoriev I.V."/>
            <person name="Debuchy R."/>
            <person name="Gladieux P."/>
            <person name="Hiltunen Thoren M."/>
            <person name="Johannesson H."/>
        </authorList>
    </citation>
    <scope>NUCLEOTIDE SEQUENCE</scope>
    <source>
        <strain evidence="1">FGSC 1904</strain>
    </source>
</reference>
<protein>
    <submittedName>
        <fullName evidence="1">Uncharacterized protein</fullName>
    </submittedName>
</protein>
<name>A0AAE0PFC4_SORBR</name>
<dbReference type="Proteomes" id="UP001281003">
    <property type="component" value="Unassembled WGS sequence"/>
</dbReference>
<organism evidence="1 2">
    <name type="scientific">Sordaria brevicollis</name>
    <dbReference type="NCBI Taxonomy" id="83679"/>
    <lineage>
        <taxon>Eukaryota</taxon>
        <taxon>Fungi</taxon>
        <taxon>Dikarya</taxon>
        <taxon>Ascomycota</taxon>
        <taxon>Pezizomycotina</taxon>
        <taxon>Sordariomycetes</taxon>
        <taxon>Sordariomycetidae</taxon>
        <taxon>Sordariales</taxon>
        <taxon>Sordariaceae</taxon>
        <taxon>Sordaria</taxon>
    </lineage>
</organism>
<proteinExistence type="predicted"/>
<sequence length="320" mass="34985">MQGGNSVETVRSVGAAALKPMPVHLRGSASSRPLTSGWSVLAAFLSSYAKASYHVVLGMPPKSFLICHFSSFIFPLNKVNNDAPLAAGLFDFDQAQSLEMLSNRQTLEIHTLQPGTSTSLTASCLPTLRPPSSTYCVSANNPGFCTARDKLRFVRSGFEQTTWFSEDSESQERNSITGKTSRYLPNSGELTNIWPGALRQVDQGAYTLSFAPMFRFAGYRDAVGTCSHKRFQQMDSSNGDMATWLLKDGSSLAISAECFCPLQYQWPSLVKGNVNCSSIDSSGRPLRQTFDGASYVIIQHHGRNITTFSHHGLNTWPSSI</sequence>
<evidence type="ECO:0000313" key="1">
    <source>
        <dbReference type="EMBL" id="KAK3398832.1"/>
    </source>
</evidence>
<accession>A0AAE0PFC4</accession>
<keyword evidence="2" id="KW-1185">Reference proteome</keyword>
<gene>
    <name evidence="1" type="ORF">B0T20DRAFT_393205</name>
</gene>
<comment type="caution">
    <text evidence="1">The sequence shown here is derived from an EMBL/GenBank/DDBJ whole genome shotgun (WGS) entry which is preliminary data.</text>
</comment>
<reference evidence="1" key="2">
    <citation type="submission" date="2023-07" db="EMBL/GenBank/DDBJ databases">
        <authorList>
            <consortium name="Lawrence Berkeley National Laboratory"/>
            <person name="Haridas S."/>
            <person name="Hensen N."/>
            <person name="Bonometti L."/>
            <person name="Westerberg I."/>
            <person name="Brannstrom I.O."/>
            <person name="Guillou S."/>
            <person name="Cros-Aarteil S."/>
            <person name="Calhoun S."/>
            <person name="Kuo A."/>
            <person name="Mondo S."/>
            <person name="Pangilinan J."/>
            <person name="Riley R."/>
            <person name="LaButti K."/>
            <person name="Andreopoulos B."/>
            <person name="Lipzen A."/>
            <person name="Chen C."/>
            <person name="Yanf M."/>
            <person name="Daum C."/>
            <person name="Ng V."/>
            <person name="Clum A."/>
            <person name="Steindorff A."/>
            <person name="Ohm R."/>
            <person name="Martin F."/>
            <person name="Silar P."/>
            <person name="Natvig D."/>
            <person name="Lalanne C."/>
            <person name="Gautier V."/>
            <person name="Ament-velasquez S.L."/>
            <person name="Kruys A."/>
            <person name="Hutchinson M.I."/>
            <person name="Powell A.J."/>
            <person name="Barry K."/>
            <person name="Miller A.N."/>
            <person name="Grigoriev I.V."/>
            <person name="Debuchy R."/>
            <person name="Gladieux P."/>
            <person name="Thoren M.H."/>
            <person name="Johannesson H."/>
        </authorList>
    </citation>
    <scope>NUCLEOTIDE SEQUENCE</scope>
    <source>
        <strain evidence="1">FGSC 1904</strain>
    </source>
</reference>
<evidence type="ECO:0000313" key="2">
    <source>
        <dbReference type="Proteomes" id="UP001281003"/>
    </source>
</evidence>
<dbReference type="EMBL" id="JAUTDP010000006">
    <property type="protein sequence ID" value="KAK3398832.1"/>
    <property type="molecule type" value="Genomic_DNA"/>
</dbReference>
<dbReference type="AlphaFoldDB" id="A0AAE0PFC4"/>